<dbReference type="CDD" id="cd06529">
    <property type="entry name" value="S24_LexA-like"/>
    <property type="match status" value="1"/>
</dbReference>
<dbReference type="InterPro" id="IPR006197">
    <property type="entry name" value="Peptidase_S24_LexA"/>
</dbReference>
<reference evidence="18 19" key="1">
    <citation type="submission" date="2019-11" db="EMBL/GenBank/DDBJ databases">
        <title>Characterisation of Fundicoccus ignavus gen. nov. sp. nov., a novel genus of the family Aerococcaceae isolated from bulk tank milk.</title>
        <authorList>
            <person name="Siebert A."/>
            <person name="Huptas C."/>
            <person name="Wenning M."/>
            <person name="Scherer S."/>
            <person name="Doll E.V."/>
        </authorList>
    </citation>
    <scope>NUCLEOTIDE SEQUENCE [LARGE SCALE GENOMIC DNA]</scope>
    <source>
        <strain evidence="16 19">DSM 109653</strain>
        <strain evidence="17 18">WS4759</strain>
    </source>
</reference>
<evidence type="ECO:0000313" key="18">
    <source>
        <dbReference type="Proteomes" id="UP000430975"/>
    </source>
</evidence>
<comment type="catalytic activity">
    <reaction evidence="12">
        <text>Hydrolysis of Ala-|-Gly bond in repressor LexA.</text>
        <dbReference type="EC" id="3.4.21.88"/>
    </reaction>
</comment>
<evidence type="ECO:0000256" key="11">
    <source>
        <dbReference type="ARBA" id="ARBA00023236"/>
    </source>
</evidence>
<dbReference type="EMBL" id="WJQR01000001">
    <property type="protein sequence ID" value="MRI80665.1"/>
    <property type="molecule type" value="Genomic_DNA"/>
</dbReference>
<dbReference type="InterPro" id="IPR036286">
    <property type="entry name" value="LexA/Signal_pep-like_sf"/>
</dbReference>
<dbReference type="GO" id="GO:0006260">
    <property type="term" value="P:DNA replication"/>
    <property type="evidence" value="ECO:0007669"/>
    <property type="project" value="UniProtKB-UniRule"/>
</dbReference>
<evidence type="ECO:0000256" key="13">
    <source>
        <dbReference type="RuleBase" id="RU003991"/>
    </source>
</evidence>
<dbReference type="NCBIfam" id="TIGR00498">
    <property type="entry name" value="lexA"/>
    <property type="match status" value="1"/>
</dbReference>
<dbReference type="GO" id="GO:0006281">
    <property type="term" value="P:DNA repair"/>
    <property type="evidence" value="ECO:0007669"/>
    <property type="project" value="UniProtKB-UniRule"/>
</dbReference>
<evidence type="ECO:0000256" key="8">
    <source>
        <dbReference type="ARBA" id="ARBA00023125"/>
    </source>
</evidence>
<keyword evidence="10 12" id="KW-0234">DNA repair</keyword>
<evidence type="ECO:0000259" key="14">
    <source>
        <dbReference type="Pfam" id="PF00717"/>
    </source>
</evidence>
<feature type="active site" description="For autocatalytic cleavage activity" evidence="12">
    <location>
        <position position="165"/>
    </location>
</feature>
<evidence type="ECO:0000256" key="4">
    <source>
        <dbReference type="ARBA" id="ARBA00022763"/>
    </source>
</evidence>
<dbReference type="InterPro" id="IPR039418">
    <property type="entry name" value="LexA-like"/>
</dbReference>
<accession>A0A6I2GHY4</accession>
<dbReference type="Proteomes" id="UP000430975">
    <property type="component" value="Unassembled WGS sequence"/>
</dbReference>
<evidence type="ECO:0000256" key="1">
    <source>
        <dbReference type="ARBA" id="ARBA00007484"/>
    </source>
</evidence>
<keyword evidence="9 12" id="KW-0804">Transcription</keyword>
<dbReference type="AlphaFoldDB" id="A0A6I2GHY4"/>
<dbReference type="Pfam" id="PF00717">
    <property type="entry name" value="Peptidase_S24"/>
    <property type="match status" value="1"/>
</dbReference>
<dbReference type="Pfam" id="PF01726">
    <property type="entry name" value="LexA_DNA_bind"/>
    <property type="match status" value="1"/>
</dbReference>
<dbReference type="GO" id="GO:0003677">
    <property type="term" value="F:DNA binding"/>
    <property type="evidence" value="ECO:0007669"/>
    <property type="project" value="UniProtKB-UniRule"/>
</dbReference>
<dbReference type="EMBL" id="WJQS01000002">
    <property type="protein sequence ID" value="MRI84899.1"/>
    <property type="molecule type" value="Genomic_DNA"/>
</dbReference>
<dbReference type="InterPro" id="IPR006199">
    <property type="entry name" value="LexA_DNA-bd_dom"/>
</dbReference>
<keyword evidence="3 12" id="KW-0235">DNA replication</keyword>
<keyword evidence="7 12" id="KW-0805">Transcription regulation</keyword>
<dbReference type="HAMAP" id="MF_00015">
    <property type="entry name" value="LexA"/>
    <property type="match status" value="1"/>
</dbReference>
<evidence type="ECO:0000256" key="9">
    <source>
        <dbReference type="ARBA" id="ARBA00023163"/>
    </source>
</evidence>
<evidence type="ECO:0000256" key="12">
    <source>
        <dbReference type="HAMAP-Rule" id="MF_00015"/>
    </source>
</evidence>
<dbReference type="PANTHER" id="PTHR33516">
    <property type="entry name" value="LEXA REPRESSOR"/>
    <property type="match status" value="1"/>
</dbReference>
<dbReference type="PANTHER" id="PTHR33516:SF2">
    <property type="entry name" value="LEXA REPRESSOR-RELATED"/>
    <property type="match status" value="1"/>
</dbReference>
<comment type="similarity">
    <text evidence="1 12 13">Belongs to the peptidase S24 family.</text>
</comment>
<name>A0A6I2GHY4_9LACT</name>
<evidence type="ECO:0000259" key="15">
    <source>
        <dbReference type="Pfam" id="PF01726"/>
    </source>
</evidence>
<keyword evidence="11 12" id="KW-0742">SOS response</keyword>
<evidence type="ECO:0000256" key="2">
    <source>
        <dbReference type="ARBA" id="ARBA00022491"/>
    </source>
</evidence>
<dbReference type="Gene3D" id="1.10.10.10">
    <property type="entry name" value="Winged helix-like DNA-binding domain superfamily/Winged helix DNA-binding domain"/>
    <property type="match status" value="1"/>
</dbReference>
<evidence type="ECO:0000256" key="3">
    <source>
        <dbReference type="ARBA" id="ARBA00022705"/>
    </source>
</evidence>
<comment type="function">
    <text evidence="12">Represses a number of genes involved in the response to DNA damage (SOS response), including recA and lexA. In the presence of single-stranded DNA, RecA interacts with LexA causing an autocatalytic cleavage which disrupts the DNA-binding part of LexA, leading to derepression of the SOS regulon and eventually DNA repair.</text>
</comment>
<dbReference type="GO" id="GO:0045892">
    <property type="term" value="P:negative regulation of DNA-templated transcription"/>
    <property type="evidence" value="ECO:0007669"/>
    <property type="project" value="UniProtKB-UniRule"/>
</dbReference>
<evidence type="ECO:0000256" key="7">
    <source>
        <dbReference type="ARBA" id="ARBA00023015"/>
    </source>
</evidence>
<feature type="domain" description="LexA repressor DNA-binding" evidence="15">
    <location>
        <begin position="1"/>
        <end position="65"/>
    </location>
</feature>
<evidence type="ECO:0000313" key="16">
    <source>
        <dbReference type="EMBL" id="MRI80665.1"/>
    </source>
</evidence>
<dbReference type="RefSeq" id="WP_153861165.1">
    <property type="nucleotide sequence ID" value="NZ_WJQR01000001.1"/>
</dbReference>
<feature type="active site" description="For autocatalytic cleavage activity" evidence="12">
    <location>
        <position position="127"/>
    </location>
</feature>
<evidence type="ECO:0000256" key="10">
    <source>
        <dbReference type="ARBA" id="ARBA00023204"/>
    </source>
</evidence>
<feature type="DNA-binding region" description="H-T-H motif" evidence="12">
    <location>
        <begin position="28"/>
        <end position="48"/>
    </location>
</feature>
<comment type="subunit">
    <text evidence="12">Homodimer.</text>
</comment>
<evidence type="ECO:0000256" key="5">
    <source>
        <dbReference type="ARBA" id="ARBA00022801"/>
    </source>
</evidence>
<sequence length="204" mass="22322">MAKLSTKQLTILQCIYDNIEANGYPPTVREIGSVVGLSSTSTVHGHLSRLEKGGYLIKDSSKTRALELTQLAIDLLGVGPVEVPLLGKVAAGSPILAIEDATAFYPVPPELNYDPSELFMLEVKGDSMVNVGIMDGDIITVRRQTTADNGEIVIAMTDDDEVTCKTFFKKSDHFILKPENDYMEDIVLKSVTLLGKVVSLFRRF</sequence>
<dbReference type="FunFam" id="2.10.109.10:FF:000001">
    <property type="entry name" value="LexA repressor"/>
    <property type="match status" value="1"/>
</dbReference>
<keyword evidence="5 12" id="KW-0378">Hydrolase</keyword>
<proteinExistence type="inferred from homology"/>
<keyword evidence="6 12" id="KW-0068">Autocatalytic cleavage</keyword>
<feature type="site" description="Cleavage; by autolysis" evidence="12">
    <location>
        <begin position="91"/>
        <end position="92"/>
    </location>
</feature>
<feature type="domain" description="Peptidase S24/S26A/S26B/S26C" evidence="14">
    <location>
        <begin position="84"/>
        <end position="198"/>
    </location>
</feature>
<keyword evidence="4 12" id="KW-0227">DNA damage</keyword>
<dbReference type="PRINTS" id="PR00726">
    <property type="entry name" value="LEXASERPTASE"/>
</dbReference>
<organism evidence="17 18">
    <name type="scientific">Fundicoccus ignavus</name>
    <dbReference type="NCBI Taxonomy" id="2664442"/>
    <lineage>
        <taxon>Bacteria</taxon>
        <taxon>Bacillati</taxon>
        <taxon>Bacillota</taxon>
        <taxon>Bacilli</taxon>
        <taxon>Lactobacillales</taxon>
        <taxon>Aerococcaceae</taxon>
        <taxon>Fundicoccus</taxon>
    </lineage>
</organism>
<comment type="caution">
    <text evidence="17">The sequence shown here is derived from an EMBL/GenBank/DDBJ whole genome shotgun (WGS) entry which is preliminary data.</text>
</comment>
<keyword evidence="2 12" id="KW-0678">Repressor</keyword>
<dbReference type="InterPro" id="IPR006200">
    <property type="entry name" value="LexA"/>
</dbReference>
<dbReference type="InterPro" id="IPR036390">
    <property type="entry name" value="WH_DNA-bd_sf"/>
</dbReference>
<evidence type="ECO:0000313" key="19">
    <source>
        <dbReference type="Proteomes" id="UP000469870"/>
    </source>
</evidence>
<dbReference type="GO" id="GO:0009432">
    <property type="term" value="P:SOS response"/>
    <property type="evidence" value="ECO:0007669"/>
    <property type="project" value="UniProtKB-UniRule"/>
</dbReference>
<keyword evidence="8 12" id="KW-0238">DNA-binding</keyword>
<dbReference type="GO" id="GO:0006508">
    <property type="term" value="P:proteolysis"/>
    <property type="evidence" value="ECO:0007669"/>
    <property type="project" value="InterPro"/>
</dbReference>
<keyword evidence="18" id="KW-1185">Reference proteome</keyword>
<dbReference type="SUPFAM" id="SSF51306">
    <property type="entry name" value="LexA/Signal peptidase"/>
    <property type="match status" value="1"/>
</dbReference>
<dbReference type="Proteomes" id="UP000469870">
    <property type="component" value="Unassembled WGS sequence"/>
</dbReference>
<protein>
    <recommendedName>
        <fullName evidence="12">LexA repressor</fullName>
        <ecNumber evidence="12">3.4.21.88</ecNumber>
    </recommendedName>
</protein>
<dbReference type="Gene3D" id="2.10.109.10">
    <property type="entry name" value="Umud Fragment, subunit A"/>
    <property type="match status" value="1"/>
</dbReference>
<evidence type="ECO:0000256" key="6">
    <source>
        <dbReference type="ARBA" id="ARBA00022813"/>
    </source>
</evidence>
<dbReference type="InterPro" id="IPR036388">
    <property type="entry name" value="WH-like_DNA-bd_sf"/>
</dbReference>
<gene>
    <name evidence="12 17" type="primary">lexA</name>
    <name evidence="17" type="ORF">GIY09_03155</name>
    <name evidence="16" type="ORF">GIY11_01275</name>
</gene>
<dbReference type="SUPFAM" id="SSF46785">
    <property type="entry name" value="Winged helix' DNA-binding domain"/>
    <property type="match status" value="1"/>
</dbReference>
<dbReference type="InterPro" id="IPR050077">
    <property type="entry name" value="LexA_repressor"/>
</dbReference>
<dbReference type="InterPro" id="IPR015927">
    <property type="entry name" value="Peptidase_S24_S26A/B/C"/>
</dbReference>
<dbReference type="GO" id="GO:0004252">
    <property type="term" value="F:serine-type endopeptidase activity"/>
    <property type="evidence" value="ECO:0007669"/>
    <property type="project" value="UniProtKB-UniRule"/>
</dbReference>
<dbReference type="EC" id="3.4.21.88" evidence="12"/>
<evidence type="ECO:0000313" key="17">
    <source>
        <dbReference type="EMBL" id="MRI84899.1"/>
    </source>
</evidence>